<gene>
    <name evidence="5" type="ORF">A9Y76_27260</name>
</gene>
<accession>A0A192A7R7</accession>
<proteinExistence type="inferred from homology"/>
<name>A0A192A7R7_9RALS</name>
<dbReference type="PANTHER" id="PTHR30258:SF2">
    <property type="entry name" value="COMG OPERON PROTEIN 1"/>
    <property type="match status" value="1"/>
</dbReference>
<evidence type="ECO:0000256" key="2">
    <source>
        <dbReference type="ARBA" id="ARBA00022741"/>
    </source>
</evidence>
<dbReference type="RefSeq" id="WP_024979432.1">
    <property type="nucleotide sequence ID" value="NZ_CP016024.1"/>
</dbReference>
<evidence type="ECO:0000256" key="3">
    <source>
        <dbReference type="ARBA" id="ARBA00022840"/>
    </source>
</evidence>
<dbReference type="Gene3D" id="3.30.450.90">
    <property type="match status" value="1"/>
</dbReference>
<protein>
    <submittedName>
        <fullName evidence="5">Type II secretion protein ATPase</fullName>
    </submittedName>
</protein>
<dbReference type="Gene3D" id="3.40.50.300">
    <property type="entry name" value="P-loop containing nucleotide triphosphate hydrolases"/>
    <property type="match status" value="1"/>
</dbReference>
<dbReference type="GO" id="GO:0005524">
    <property type="term" value="F:ATP binding"/>
    <property type="evidence" value="ECO:0007669"/>
    <property type="project" value="UniProtKB-KW"/>
</dbReference>
<geneLocation type="plasmid" evidence="6">
    <name>pri-1</name>
</geneLocation>
<dbReference type="AlphaFoldDB" id="A0A192A7R7"/>
<dbReference type="SUPFAM" id="SSF52540">
    <property type="entry name" value="P-loop containing nucleoside triphosphate hydrolases"/>
    <property type="match status" value="1"/>
</dbReference>
<evidence type="ECO:0000259" key="4">
    <source>
        <dbReference type="Pfam" id="PF00437"/>
    </source>
</evidence>
<dbReference type="PANTHER" id="PTHR30258">
    <property type="entry name" value="TYPE II SECRETION SYSTEM PROTEIN GSPE-RELATED"/>
    <property type="match status" value="1"/>
</dbReference>
<comment type="similarity">
    <text evidence="1">Belongs to the GSP E family.</text>
</comment>
<keyword evidence="6" id="KW-1185">Reference proteome</keyword>
<organism evidence="5 6">
    <name type="scientific">Ralstonia insidiosa</name>
    <dbReference type="NCBI Taxonomy" id="190721"/>
    <lineage>
        <taxon>Bacteria</taxon>
        <taxon>Pseudomonadati</taxon>
        <taxon>Pseudomonadota</taxon>
        <taxon>Betaproteobacteria</taxon>
        <taxon>Burkholderiales</taxon>
        <taxon>Burkholderiaceae</taxon>
        <taxon>Ralstonia</taxon>
    </lineage>
</organism>
<keyword evidence="3" id="KW-0067">ATP-binding</keyword>
<dbReference type="InterPro" id="IPR001482">
    <property type="entry name" value="T2SS/T4SS_dom"/>
</dbReference>
<keyword evidence="5" id="KW-0614">Plasmid</keyword>
<dbReference type="OrthoDB" id="5790493at2"/>
<reference evidence="6" key="1">
    <citation type="submission" date="2016-06" db="EMBL/GenBank/DDBJ databases">
        <authorList>
            <person name="Xu Y."/>
            <person name="Nagy A."/>
            <person name="Yan X."/>
            <person name="Kim S.W."/>
            <person name="Haley B."/>
            <person name="Liu N.T."/>
            <person name="Nou X."/>
        </authorList>
    </citation>
    <scope>NUCLEOTIDE SEQUENCE [LARGE SCALE GENOMIC DNA]</scope>
    <source>
        <strain evidence="6">ATCC 49129</strain>
        <plasmid evidence="6">pri-1</plasmid>
    </source>
</reference>
<keyword evidence="2" id="KW-0547">Nucleotide-binding</keyword>
<dbReference type="GO" id="GO:0016887">
    <property type="term" value="F:ATP hydrolysis activity"/>
    <property type="evidence" value="ECO:0007669"/>
    <property type="project" value="TreeGrafter"/>
</dbReference>
<evidence type="ECO:0000313" key="5">
    <source>
        <dbReference type="EMBL" id="ANJ76306.1"/>
    </source>
</evidence>
<evidence type="ECO:0000313" key="6">
    <source>
        <dbReference type="Proteomes" id="UP000078572"/>
    </source>
</evidence>
<dbReference type="GeneID" id="61529738"/>
<dbReference type="InterPro" id="IPR027417">
    <property type="entry name" value="P-loop_NTPase"/>
</dbReference>
<dbReference type="Proteomes" id="UP000078572">
    <property type="component" value="Plasmid pRI-1"/>
</dbReference>
<dbReference type="GO" id="GO:0005886">
    <property type="term" value="C:plasma membrane"/>
    <property type="evidence" value="ECO:0007669"/>
    <property type="project" value="TreeGrafter"/>
</dbReference>
<evidence type="ECO:0000256" key="1">
    <source>
        <dbReference type="ARBA" id="ARBA00006611"/>
    </source>
</evidence>
<sequence>MLNRILNRGEASVNRAEPVIGNPVDIVSSGAWVPPSSPGGTPQGTVTIDSDAAEIATPRIGPQDRDADDSVVISTVDALPLFTRKMYDDDLVQMPPSMRQCVCPVEVSPPNAEGKKRGEYAIILTKDMRNDDYVEELVAHLAVKWDLVADGYHIASDQVLIDLARDRVMENRRRKSAAVSLEQKNASALYRQFELMGEFSIANEASDLHIEMNRRQAKSQVSFRIHGKLVQPPEFWIDTHTLLDMVAYLYNNKSQNGSHNSYNENILQQCQLQLKIQGREVLFRWASGRTALGSIVVLRMLFQDDMQSIKSLEELGYFDQQIHMWRNAISRHKGGITVAGIVGSGKSTTMQTNMAGLPATMAKYTVEDPVEYLIPGVRQFNVSRSLTDTEGDSFIGWKRQLKRMDPSAVLVGECRDLESASMFRDIVESGHLGFTTVHAPSHIGSIDRFCSSELGIPREVMATPGFMNLLVYQALVPINCECCKEFPATRVASPEYLHRLERLFEIDVDGIFITNLHGCEKCRKPGLTELNGIAGRKVVAEMLELDTYMLEMIRDHRNIDLIKYVNKQRTAGFNEEDSVGKSAMEVAMYRCSRGEVSPFEIEEKFGTFEQYESEQQRFGLGKFAGAQERFDSLQRNWGVVA</sequence>
<dbReference type="EMBL" id="CP016024">
    <property type="protein sequence ID" value="ANJ76306.1"/>
    <property type="molecule type" value="Genomic_DNA"/>
</dbReference>
<dbReference type="Pfam" id="PF00437">
    <property type="entry name" value="T2SSE"/>
    <property type="match status" value="1"/>
</dbReference>
<feature type="domain" description="Bacterial type II secretion system protein E" evidence="4">
    <location>
        <begin position="191"/>
        <end position="569"/>
    </location>
</feature>